<evidence type="ECO:0000313" key="3">
    <source>
        <dbReference type="Proteomes" id="UP000009336"/>
    </source>
</evidence>
<dbReference type="PANTHER" id="PTHR33420">
    <property type="entry name" value="FIMBRIAL SUBUNIT ELFA-RELATED"/>
    <property type="match status" value="1"/>
</dbReference>
<name>K8W9C3_9GAMM</name>
<dbReference type="PATRIC" id="fig|1141662.3.peg.3014"/>
<gene>
    <name evidence="2" type="ORF">OOA_14850</name>
</gene>
<keyword evidence="3" id="KW-1185">Reference proteome</keyword>
<dbReference type="InterPro" id="IPR050263">
    <property type="entry name" value="Bact_Fimbrial_Adh_Pro"/>
</dbReference>
<keyword evidence="1" id="KW-0732">Signal</keyword>
<dbReference type="RefSeq" id="WP_008912955.1">
    <property type="nucleotide sequence ID" value="NZ_KB233224.1"/>
</dbReference>
<dbReference type="Gene3D" id="2.60.40.1090">
    <property type="entry name" value="Fimbrial-type adhesion domain"/>
    <property type="match status" value="1"/>
</dbReference>
<organism evidence="2 3">
    <name type="scientific">Providencia burhodogranariea DSM 19968</name>
    <dbReference type="NCBI Taxonomy" id="1141662"/>
    <lineage>
        <taxon>Bacteria</taxon>
        <taxon>Pseudomonadati</taxon>
        <taxon>Pseudomonadota</taxon>
        <taxon>Gammaproteobacteria</taxon>
        <taxon>Enterobacterales</taxon>
        <taxon>Morganellaceae</taxon>
        <taxon>Providencia</taxon>
    </lineage>
</organism>
<accession>K8W9C3</accession>
<comment type="caution">
    <text evidence="2">The sequence shown here is derived from an EMBL/GenBank/DDBJ whole genome shotgun (WGS) entry which is preliminary data.</text>
</comment>
<feature type="chain" id="PRO_5003921283" evidence="1">
    <location>
        <begin position="22"/>
        <end position="165"/>
    </location>
</feature>
<proteinExistence type="predicted"/>
<dbReference type="InterPro" id="IPR036937">
    <property type="entry name" value="Adhesion_dom_fimbrial_sf"/>
</dbReference>
<dbReference type="HOGENOM" id="CLU_088965_6_3_6"/>
<sequence length="165" mass="18221">MKHITILFSLLIYSAFTSADAVNINVSGYVAAMPCEIERNNYSIDLKKVNAWNIRDSQVSPWVDFSIKFKNCPTKTTQVIMTITGTSDLINGDYFINTGTSKNSALNLVNTLNKTLIKNGTKIIVAVDNNSRSVEIPLSARIVGYGNGMSVGTFRSHVEFTLLYN</sequence>
<reference evidence="2 3" key="1">
    <citation type="journal article" date="2012" name="BMC Genomics">
        <title>Comparative genomics of bacteria in the genus Providencia isolated from wild Drosophila melanogaster.</title>
        <authorList>
            <person name="Galac M.R."/>
            <person name="Lazzaro B.P."/>
        </authorList>
    </citation>
    <scope>NUCLEOTIDE SEQUENCE [LARGE SCALE GENOMIC DNA]</scope>
    <source>
        <strain evidence="2 3">DSM 19968</strain>
    </source>
</reference>
<dbReference type="STRING" id="1141662.OOA_14850"/>
<protein>
    <submittedName>
        <fullName evidence="2">Fimbrial subunit</fullName>
    </submittedName>
</protein>
<dbReference type="GO" id="GO:0043709">
    <property type="term" value="P:cell adhesion involved in single-species biofilm formation"/>
    <property type="evidence" value="ECO:0007669"/>
    <property type="project" value="TreeGrafter"/>
</dbReference>
<feature type="signal peptide" evidence="1">
    <location>
        <begin position="1"/>
        <end position="21"/>
    </location>
</feature>
<dbReference type="SUPFAM" id="SSF49401">
    <property type="entry name" value="Bacterial adhesins"/>
    <property type="match status" value="1"/>
</dbReference>
<dbReference type="AlphaFoldDB" id="K8W9C3"/>
<evidence type="ECO:0000313" key="2">
    <source>
        <dbReference type="EMBL" id="EKT57154.1"/>
    </source>
</evidence>
<dbReference type="Proteomes" id="UP000009336">
    <property type="component" value="Unassembled WGS sequence"/>
</dbReference>
<dbReference type="GO" id="GO:0009289">
    <property type="term" value="C:pilus"/>
    <property type="evidence" value="ECO:0007669"/>
    <property type="project" value="InterPro"/>
</dbReference>
<dbReference type="PANTHER" id="PTHR33420:SF27">
    <property type="entry name" value="PROTEIN FIMG"/>
    <property type="match status" value="1"/>
</dbReference>
<dbReference type="EMBL" id="AKKL01000040">
    <property type="protein sequence ID" value="EKT57154.1"/>
    <property type="molecule type" value="Genomic_DNA"/>
</dbReference>
<dbReference type="InterPro" id="IPR008966">
    <property type="entry name" value="Adhesion_dom_sf"/>
</dbReference>
<dbReference type="eggNOG" id="COG3539">
    <property type="taxonomic scope" value="Bacteria"/>
</dbReference>
<evidence type="ECO:0000256" key="1">
    <source>
        <dbReference type="SAM" id="SignalP"/>
    </source>
</evidence>